<comment type="caution">
    <text evidence="1">The sequence shown here is derived from an EMBL/GenBank/DDBJ whole genome shotgun (WGS) entry which is preliminary data.</text>
</comment>
<sequence>MLNIIFNILMSAENNAGRPARFWLRQELIFPRGIPGKYELGRREHPGLSETTRLMAEYESDPEKIANEKRMIRAINEYHQKQREEYEAGQKSAEIIIFPSSDQSISNAAD</sequence>
<dbReference type="Proteomes" id="UP000034181">
    <property type="component" value="Unassembled WGS sequence"/>
</dbReference>
<protein>
    <submittedName>
        <fullName evidence="1">Uncharacterized protein</fullName>
    </submittedName>
</protein>
<reference evidence="1 2" key="1">
    <citation type="journal article" date="2015" name="Nature">
        <title>rRNA introns, odd ribosomes, and small enigmatic genomes across a large radiation of phyla.</title>
        <authorList>
            <person name="Brown C.T."/>
            <person name="Hug L.A."/>
            <person name="Thomas B.C."/>
            <person name="Sharon I."/>
            <person name="Castelle C.J."/>
            <person name="Singh A."/>
            <person name="Wilkins M.J."/>
            <person name="Williams K.H."/>
            <person name="Banfield J.F."/>
        </authorList>
    </citation>
    <scope>NUCLEOTIDE SEQUENCE [LARGE SCALE GENOMIC DNA]</scope>
</reference>
<dbReference type="AlphaFoldDB" id="A0A0G0K3E8"/>
<evidence type="ECO:0000313" key="1">
    <source>
        <dbReference type="EMBL" id="KKQ74238.1"/>
    </source>
</evidence>
<accession>A0A0G0K3E8</accession>
<name>A0A0G0K3E8_9BACT</name>
<evidence type="ECO:0000313" key="2">
    <source>
        <dbReference type="Proteomes" id="UP000034181"/>
    </source>
</evidence>
<dbReference type="EMBL" id="LBUZ01000037">
    <property type="protein sequence ID" value="KKQ74238.1"/>
    <property type="molecule type" value="Genomic_DNA"/>
</dbReference>
<organism evidence="1 2">
    <name type="scientific">Candidatus Woesebacteria bacterium GW2011_GWB1_38_5b</name>
    <dbReference type="NCBI Taxonomy" id="1618569"/>
    <lineage>
        <taxon>Bacteria</taxon>
        <taxon>Candidatus Woeseibacteriota</taxon>
    </lineage>
</organism>
<gene>
    <name evidence="1" type="ORF">US96_C0037G0003</name>
</gene>
<proteinExistence type="predicted"/>